<name>A0AA88R1H8_9ASTE</name>
<keyword evidence="3" id="KW-1185">Reference proteome</keyword>
<keyword evidence="1" id="KW-0472">Membrane</keyword>
<dbReference type="AlphaFoldDB" id="A0AA88R1H8"/>
<feature type="transmembrane region" description="Helical" evidence="1">
    <location>
        <begin position="12"/>
        <end position="38"/>
    </location>
</feature>
<accession>A0AA88R1H8</accession>
<comment type="caution">
    <text evidence="2">The sequence shown here is derived from an EMBL/GenBank/DDBJ whole genome shotgun (WGS) entry which is preliminary data.</text>
</comment>
<evidence type="ECO:0000313" key="2">
    <source>
        <dbReference type="EMBL" id="KAK2980317.1"/>
    </source>
</evidence>
<reference evidence="2" key="1">
    <citation type="submission" date="2022-12" db="EMBL/GenBank/DDBJ databases">
        <title>Draft genome assemblies for two species of Escallonia (Escalloniales).</title>
        <authorList>
            <person name="Chanderbali A."/>
            <person name="Dervinis C."/>
            <person name="Anghel I."/>
            <person name="Soltis D."/>
            <person name="Soltis P."/>
            <person name="Zapata F."/>
        </authorList>
    </citation>
    <scope>NUCLEOTIDE SEQUENCE</scope>
    <source>
        <strain evidence="2">UCBG92.1500</strain>
        <tissue evidence="2">Leaf</tissue>
    </source>
</reference>
<evidence type="ECO:0000256" key="1">
    <source>
        <dbReference type="SAM" id="Phobius"/>
    </source>
</evidence>
<dbReference type="EMBL" id="JAVXUO010001648">
    <property type="protein sequence ID" value="KAK2980317.1"/>
    <property type="molecule type" value="Genomic_DNA"/>
</dbReference>
<keyword evidence="1" id="KW-0812">Transmembrane</keyword>
<proteinExistence type="predicted"/>
<organism evidence="2 3">
    <name type="scientific">Escallonia rubra</name>
    <dbReference type="NCBI Taxonomy" id="112253"/>
    <lineage>
        <taxon>Eukaryota</taxon>
        <taxon>Viridiplantae</taxon>
        <taxon>Streptophyta</taxon>
        <taxon>Embryophyta</taxon>
        <taxon>Tracheophyta</taxon>
        <taxon>Spermatophyta</taxon>
        <taxon>Magnoliopsida</taxon>
        <taxon>eudicotyledons</taxon>
        <taxon>Gunneridae</taxon>
        <taxon>Pentapetalae</taxon>
        <taxon>asterids</taxon>
        <taxon>campanulids</taxon>
        <taxon>Escalloniales</taxon>
        <taxon>Escalloniaceae</taxon>
        <taxon>Escallonia</taxon>
    </lineage>
</organism>
<sequence>MGLKGTIPAEVGYLNFLINVRLAANIVFMAISLMNFVVCTNCNHSICSLTSNMRVMAFYHPVKQRSWQYSSSTGETFRLEGMNQDSFFRIGRDSFRRSELSKLVSSLTQTTSWLKTGHKESHSVAGLASLAAVTKG</sequence>
<evidence type="ECO:0000313" key="3">
    <source>
        <dbReference type="Proteomes" id="UP001187471"/>
    </source>
</evidence>
<gene>
    <name evidence="2" type="ORF">RJ640_023732</name>
</gene>
<dbReference type="Proteomes" id="UP001187471">
    <property type="component" value="Unassembled WGS sequence"/>
</dbReference>
<protein>
    <submittedName>
        <fullName evidence="2">Uncharacterized protein</fullName>
    </submittedName>
</protein>
<keyword evidence="1" id="KW-1133">Transmembrane helix</keyword>